<dbReference type="HOGENOM" id="CLU_121823_1_0_9"/>
<comment type="caution">
    <text evidence="3">The sequence shown here is derived from an EMBL/GenBank/DDBJ whole genome shotgun (WGS) entry which is preliminary data.</text>
</comment>
<proteinExistence type="inferred from homology"/>
<dbReference type="SUPFAM" id="SSF50118">
    <property type="entry name" value="Cell growth inhibitor/plasmid maintenance toxic component"/>
    <property type="match status" value="1"/>
</dbReference>
<dbReference type="GO" id="GO:0016075">
    <property type="term" value="P:rRNA catabolic process"/>
    <property type="evidence" value="ECO:0007669"/>
    <property type="project" value="TreeGrafter"/>
</dbReference>
<dbReference type="InterPro" id="IPR011067">
    <property type="entry name" value="Plasmid_toxin/cell-grow_inhib"/>
</dbReference>
<dbReference type="GO" id="GO:0006402">
    <property type="term" value="P:mRNA catabolic process"/>
    <property type="evidence" value="ECO:0007669"/>
    <property type="project" value="TreeGrafter"/>
</dbReference>
<dbReference type="EMBL" id="ABVQ01000037">
    <property type="protein sequence ID" value="EEC56018.1"/>
    <property type="molecule type" value="Genomic_DNA"/>
</dbReference>
<evidence type="ECO:0000256" key="2">
    <source>
        <dbReference type="ARBA" id="ARBA00022649"/>
    </source>
</evidence>
<dbReference type="Gene3D" id="2.30.30.110">
    <property type="match status" value="1"/>
</dbReference>
<gene>
    <name evidence="3" type="ORF">BACPEC_02525</name>
</gene>
<dbReference type="InterPro" id="IPR003477">
    <property type="entry name" value="PemK-like"/>
</dbReference>
<evidence type="ECO:0000313" key="4">
    <source>
        <dbReference type="Proteomes" id="UP000003136"/>
    </source>
</evidence>
<organism evidence="3 4">
    <name type="scientific">[Bacteroides] pectinophilus ATCC 43243</name>
    <dbReference type="NCBI Taxonomy" id="483218"/>
    <lineage>
        <taxon>Bacteria</taxon>
        <taxon>Bacillati</taxon>
        <taxon>Bacillota</taxon>
        <taxon>Clostridia</taxon>
        <taxon>Eubacteriales</taxon>
    </lineage>
</organism>
<reference evidence="3 4" key="2">
    <citation type="submission" date="2008-11" db="EMBL/GenBank/DDBJ databases">
        <authorList>
            <person name="Fulton L."/>
            <person name="Clifton S."/>
            <person name="Fulton B."/>
            <person name="Xu J."/>
            <person name="Minx P."/>
            <person name="Pepin K.H."/>
            <person name="Johnson M."/>
            <person name="Bhonagiri V."/>
            <person name="Nash W.E."/>
            <person name="Mardis E.R."/>
            <person name="Wilson R.K."/>
        </authorList>
    </citation>
    <scope>NUCLEOTIDE SEQUENCE [LARGE SCALE GENOMIC DNA]</scope>
    <source>
        <strain evidence="3 4">ATCC 43243</strain>
    </source>
</reference>
<dbReference type="STRING" id="483218.BACPEC_02525"/>
<name>B7AUX7_9FIRM</name>
<dbReference type="GO" id="GO:0003677">
    <property type="term" value="F:DNA binding"/>
    <property type="evidence" value="ECO:0007669"/>
    <property type="project" value="InterPro"/>
</dbReference>
<evidence type="ECO:0000313" key="3">
    <source>
        <dbReference type="EMBL" id="EEC56018.1"/>
    </source>
</evidence>
<dbReference type="AlphaFoldDB" id="B7AUX7"/>
<evidence type="ECO:0000256" key="1">
    <source>
        <dbReference type="ARBA" id="ARBA00007521"/>
    </source>
</evidence>
<dbReference type="Proteomes" id="UP000003136">
    <property type="component" value="Unassembled WGS sequence"/>
</dbReference>
<accession>B7AUX7</accession>
<dbReference type="GO" id="GO:0004521">
    <property type="term" value="F:RNA endonuclease activity"/>
    <property type="evidence" value="ECO:0007669"/>
    <property type="project" value="TreeGrafter"/>
</dbReference>
<protein>
    <recommendedName>
        <fullName evidence="5">mRNA interferase</fullName>
    </recommendedName>
</protein>
<reference evidence="3 4" key="1">
    <citation type="submission" date="2008-11" db="EMBL/GenBank/DDBJ databases">
        <title>Draft genome sequence of Bacteroides pectinophilus (ATCC 43243).</title>
        <authorList>
            <person name="Sudarsanam P."/>
            <person name="Ley R."/>
            <person name="Guruge J."/>
            <person name="Turnbaugh P.J."/>
            <person name="Mahowald M."/>
            <person name="Liep D."/>
            <person name="Gordon J."/>
        </authorList>
    </citation>
    <scope>NUCLEOTIDE SEQUENCE [LARGE SCALE GENOMIC DNA]</scope>
    <source>
        <strain evidence="3 4">ATCC 43243</strain>
    </source>
</reference>
<keyword evidence="4" id="KW-1185">Reference proteome</keyword>
<dbReference type="Pfam" id="PF02452">
    <property type="entry name" value="PemK_toxin"/>
    <property type="match status" value="1"/>
</dbReference>
<comment type="similarity">
    <text evidence="1">Belongs to the PemK/MazF family.</text>
</comment>
<evidence type="ECO:0008006" key="5">
    <source>
        <dbReference type="Google" id="ProtNLM"/>
    </source>
</evidence>
<sequence>MGKETELLPALRNRKLSNISVGRKYQLTDKEVNIMSEIRRGDIWMVDFGVPEDENDHKLHGIRPVVIVSNDSANRHSTVFHAVPLTSKIHKKTYLPTHIFISSFKAVGLRTNSIAQCEQLCDVKDTDLIEKIGKVSKNQLRQITKGMQIQLGMSTKHNNPIA</sequence>
<dbReference type="PANTHER" id="PTHR33988">
    <property type="entry name" value="ENDORIBONUCLEASE MAZF-RELATED"/>
    <property type="match status" value="1"/>
</dbReference>
<dbReference type="eggNOG" id="COG2337">
    <property type="taxonomic scope" value="Bacteria"/>
</dbReference>
<keyword evidence="2" id="KW-1277">Toxin-antitoxin system</keyword>